<accession>A0A812IPA4</accession>
<dbReference type="SMART" id="SM00220">
    <property type="entry name" value="S_TKc"/>
    <property type="match status" value="1"/>
</dbReference>
<evidence type="ECO:0000259" key="1">
    <source>
        <dbReference type="PROSITE" id="PS50011"/>
    </source>
</evidence>
<dbReference type="InterPro" id="IPR011009">
    <property type="entry name" value="Kinase-like_dom_sf"/>
</dbReference>
<keyword evidence="3" id="KW-1185">Reference proteome</keyword>
<dbReference type="Proteomes" id="UP000649617">
    <property type="component" value="Unassembled WGS sequence"/>
</dbReference>
<dbReference type="PROSITE" id="PS50011">
    <property type="entry name" value="PROTEIN_KINASE_DOM"/>
    <property type="match status" value="1"/>
</dbReference>
<feature type="domain" description="Protein kinase" evidence="1">
    <location>
        <begin position="74"/>
        <end position="313"/>
    </location>
</feature>
<reference evidence="2" key="1">
    <citation type="submission" date="2021-02" db="EMBL/GenBank/DDBJ databases">
        <authorList>
            <person name="Dougan E. K."/>
            <person name="Rhodes N."/>
            <person name="Thang M."/>
            <person name="Chan C."/>
        </authorList>
    </citation>
    <scope>NUCLEOTIDE SEQUENCE</scope>
</reference>
<dbReference type="PANTHER" id="PTHR44329">
    <property type="entry name" value="SERINE/THREONINE-PROTEIN KINASE TNNI3K-RELATED"/>
    <property type="match status" value="1"/>
</dbReference>
<dbReference type="GO" id="GO:0005524">
    <property type="term" value="F:ATP binding"/>
    <property type="evidence" value="ECO:0007669"/>
    <property type="project" value="InterPro"/>
</dbReference>
<dbReference type="PANTHER" id="PTHR44329:SF140">
    <property type="entry name" value="INACTIVE PROTEIN TYROSINE KINASE PTKL"/>
    <property type="match status" value="1"/>
</dbReference>
<dbReference type="PROSITE" id="PS00108">
    <property type="entry name" value="PROTEIN_KINASE_ST"/>
    <property type="match status" value="1"/>
</dbReference>
<comment type="caution">
    <text evidence="2">The sequence shown here is derived from an EMBL/GenBank/DDBJ whole genome shotgun (WGS) entry which is preliminary data.</text>
</comment>
<dbReference type="InterPro" id="IPR000719">
    <property type="entry name" value="Prot_kinase_dom"/>
</dbReference>
<proteinExistence type="predicted"/>
<dbReference type="GO" id="GO:0004674">
    <property type="term" value="F:protein serine/threonine kinase activity"/>
    <property type="evidence" value="ECO:0007669"/>
    <property type="project" value="TreeGrafter"/>
</dbReference>
<protein>
    <recommendedName>
        <fullName evidence="1">Protein kinase domain-containing protein</fullName>
    </recommendedName>
</protein>
<dbReference type="SUPFAM" id="SSF56112">
    <property type="entry name" value="Protein kinase-like (PK-like)"/>
    <property type="match status" value="1"/>
</dbReference>
<dbReference type="Gene3D" id="3.30.200.20">
    <property type="entry name" value="Phosphorylase Kinase, domain 1"/>
    <property type="match status" value="1"/>
</dbReference>
<dbReference type="AlphaFoldDB" id="A0A812IPA4"/>
<name>A0A812IPA4_SYMPI</name>
<dbReference type="InterPro" id="IPR051681">
    <property type="entry name" value="Ser/Thr_Kinases-Pseudokinases"/>
</dbReference>
<dbReference type="OrthoDB" id="4062651at2759"/>
<sequence>MNSMETIIAEELKIAPFSPQLSVSTCDAAKVEAPMGRAISEASTCSSEEGFAMRQQRLWVRAMDSHWKLSRKDLQMKKELSRTLKSTLYQASWQGVDVVVKCAGLHDDSTCRQLQSNHGGQASLEVVPSDSDDKEITDELLHEIDLLSSLRHPDLVMFLGACIDQQLPIMCVTEFLPKGDLEHYYMAQRKKHDVAFWRPGLQQVLDWSAAIGRALNFLHCRDVVHRDLKPMNLLLTKHLEIKVSDFGISRLIANRNGEGYSMTGGVGSWRYMAPEVVRHQAYDEKVDIYAYGLIMYFMSSGKAPFHQLGLNPE</sequence>
<evidence type="ECO:0000313" key="2">
    <source>
        <dbReference type="EMBL" id="CAE7158493.1"/>
    </source>
</evidence>
<gene>
    <name evidence="2" type="ORF">SPIL2461_LOCUS414</name>
</gene>
<organism evidence="2 3">
    <name type="scientific">Symbiodinium pilosum</name>
    <name type="common">Dinoflagellate</name>
    <dbReference type="NCBI Taxonomy" id="2952"/>
    <lineage>
        <taxon>Eukaryota</taxon>
        <taxon>Sar</taxon>
        <taxon>Alveolata</taxon>
        <taxon>Dinophyceae</taxon>
        <taxon>Suessiales</taxon>
        <taxon>Symbiodiniaceae</taxon>
        <taxon>Symbiodinium</taxon>
    </lineage>
</organism>
<dbReference type="InterPro" id="IPR008271">
    <property type="entry name" value="Ser/Thr_kinase_AS"/>
</dbReference>
<feature type="non-terminal residue" evidence="2">
    <location>
        <position position="313"/>
    </location>
</feature>
<dbReference type="Pfam" id="PF00069">
    <property type="entry name" value="Pkinase"/>
    <property type="match status" value="1"/>
</dbReference>
<evidence type="ECO:0000313" key="3">
    <source>
        <dbReference type="Proteomes" id="UP000649617"/>
    </source>
</evidence>
<dbReference type="Gene3D" id="1.10.510.10">
    <property type="entry name" value="Transferase(Phosphotransferase) domain 1"/>
    <property type="match status" value="1"/>
</dbReference>
<dbReference type="EMBL" id="CAJNIZ010000304">
    <property type="protein sequence ID" value="CAE7158493.1"/>
    <property type="molecule type" value="Genomic_DNA"/>
</dbReference>